<dbReference type="HOGENOM" id="CLU_1504492_0_0_1"/>
<name>A0A0A1TAQ1_9HYPO</name>
<accession>A0A0A1TAQ1</accession>
<dbReference type="Proteomes" id="UP000039046">
    <property type="component" value="Unassembled WGS sequence"/>
</dbReference>
<reference evidence="1 2" key="1">
    <citation type="journal article" date="2015" name="Genome Announc.">
        <title>Draft Genome Sequence and Gene Annotation of the Entomopathogenic Fungus Verticillium hemipterigenum.</title>
        <authorList>
            <person name="Horn F."/>
            <person name="Habel A."/>
            <person name="Scharf D.H."/>
            <person name="Dworschak J."/>
            <person name="Brakhage A.A."/>
            <person name="Guthke R."/>
            <person name="Hertweck C."/>
            <person name="Linde J."/>
        </authorList>
    </citation>
    <scope>NUCLEOTIDE SEQUENCE [LARGE SCALE GENOMIC DNA]</scope>
</reference>
<dbReference type="EMBL" id="CDHN01000002">
    <property type="protein sequence ID" value="CEJ84180.1"/>
    <property type="molecule type" value="Genomic_DNA"/>
</dbReference>
<dbReference type="AlphaFoldDB" id="A0A0A1TAQ1"/>
<evidence type="ECO:0000313" key="2">
    <source>
        <dbReference type="Proteomes" id="UP000039046"/>
    </source>
</evidence>
<proteinExistence type="predicted"/>
<gene>
    <name evidence="1" type="ORF">VHEMI03405</name>
</gene>
<keyword evidence="2" id="KW-1185">Reference proteome</keyword>
<evidence type="ECO:0000313" key="1">
    <source>
        <dbReference type="EMBL" id="CEJ84180.1"/>
    </source>
</evidence>
<sequence>MPVLLEGCRFCIISIYCFWLRRPIQFNQSGALCFKNITTKLKRLVFSQGPCIAEFHDERIAEGITQRSWIIHWILFFSEKDKTTSFTRLTNTDAKLSTRPLATLNSSAQCCFAAPRSPPPPPSIASLGRLSVPLPPTAASAQTPHKKVVHPLSLSLSTPRNLVPRAATRFTTFPATVIN</sequence>
<organism evidence="1 2">
    <name type="scientific">[Torrubiella] hemipterigena</name>
    <dbReference type="NCBI Taxonomy" id="1531966"/>
    <lineage>
        <taxon>Eukaryota</taxon>
        <taxon>Fungi</taxon>
        <taxon>Dikarya</taxon>
        <taxon>Ascomycota</taxon>
        <taxon>Pezizomycotina</taxon>
        <taxon>Sordariomycetes</taxon>
        <taxon>Hypocreomycetidae</taxon>
        <taxon>Hypocreales</taxon>
        <taxon>Clavicipitaceae</taxon>
        <taxon>Clavicipitaceae incertae sedis</taxon>
        <taxon>'Torrubiella' clade</taxon>
    </lineage>
</organism>
<protein>
    <submittedName>
        <fullName evidence="1">Uncharacterized protein</fullName>
    </submittedName>
</protein>